<sequence length="92" mass="9470">MDIPGVGGTYEHTVTALRVGELREALAGLPDGLPVLVSVPAGPGTVMLGDDRVERLVLVAASGPIPGLTDDGCRPLLLLADFPCGRYPAGRH</sequence>
<evidence type="ECO:0000313" key="1">
    <source>
        <dbReference type="EMBL" id="GAA2154133.1"/>
    </source>
</evidence>
<accession>A0ABN3A517</accession>
<evidence type="ECO:0000313" key="2">
    <source>
        <dbReference type="Proteomes" id="UP001422759"/>
    </source>
</evidence>
<dbReference type="Pfam" id="PF19735">
    <property type="entry name" value="DUF6225"/>
    <property type="match status" value="1"/>
</dbReference>
<keyword evidence="2" id="KW-1185">Reference proteome</keyword>
<gene>
    <name evidence="1" type="ORF">GCM10009760_52710</name>
</gene>
<proteinExistence type="predicted"/>
<dbReference type="EMBL" id="BAAANT010000041">
    <property type="protein sequence ID" value="GAA2154133.1"/>
    <property type="molecule type" value="Genomic_DNA"/>
</dbReference>
<dbReference type="Proteomes" id="UP001422759">
    <property type="component" value="Unassembled WGS sequence"/>
</dbReference>
<comment type="caution">
    <text evidence="1">The sequence shown here is derived from an EMBL/GenBank/DDBJ whole genome shotgun (WGS) entry which is preliminary data.</text>
</comment>
<organism evidence="1 2">
    <name type="scientific">Kitasatospora kazusensis</name>
    <dbReference type="NCBI Taxonomy" id="407974"/>
    <lineage>
        <taxon>Bacteria</taxon>
        <taxon>Bacillati</taxon>
        <taxon>Actinomycetota</taxon>
        <taxon>Actinomycetes</taxon>
        <taxon>Kitasatosporales</taxon>
        <taxon>Streptomycetaceae</taxon>
        <taxon>Kitasatospora</taxon>
    </lineage>
</organism>
<dbReference type="InterPro" id="IPR045772">
    <property type="entry name" value="DUF6225"/>
</dbReference>
<name>A0ABN3A517_9ACTN</name>
<dbReference type="RefSeq" id="WP_344468459.1">
    <property type="nucleotide sequence ID" value="NZ_BAAANT010000041.1"/>
</dbReference>
<protein>
    <submittedName>
        <fullName evidence="1">Uncharacterized protein</fullName>
    </submittedName>
</protein>
<reference evidence="1 2" key="1">
    <citation type="journal article" date="2019" name="Int. J. Syst. Evol. Microbiol.">
        <title>The Global Catalogue of Microorganisms (GCM) 10K type strain sequencing project: providing services to taxonomists for standard genome sequencing and annotation.</title>
        <authorList>
            <consortium name="The Broad Institute Genomics Platform"/>
            <consortium name="The Broad Institute Genome Sequencing Center for Infectious Disease"/>
            <person name="Wu L."/>
            <person name="Ma J."/>
        </authorList>
    </citation>
    <scope>NUCLEOTIDE SEQUENCE [LARGE SCALE GENOMIC DNA]</scope>
    <source>
        <strain evidence="1 2">JCM 14560</strain>
    </source>
</reference>